<gene>
    <name evidence="2" type="primary">G4MX10</name>
</gene>
<organism evidence="2">
    <name type="scientific">Ganoderma boninense</name>
    <dbReference type="NCBI Taxonomy" id="34458"/>
    <lineage>
        <taxon>Eukaryota</taxon>
        <taxon>Fungi</taxon>
        <taxon>Dikarya</taxon>
        <taxon>Basidiomycota</taxon>
        <taxon>Agaricomycotina</taxon>
        <taxon>Agaricomycetes</taxon>
        <taxon>Polyporales</taxon>
        <taxon>Polyporaceae</taxon>
        <taxon>Ganoderma</taxon>
    </lineage>
</organism>
<accession>A0A5K1K396</accession>
<keyword evidence="2" id="KW-0808">Transferase</keyword>
<dbReference type="EC" id="2.3.2.27" evidence="2"/>
<dbReference type="GO" id="GO:0061630">
    <property type="term" value="F:ubiquitin protein ligase activity"/>
    <property type="evidence" value="ECO:0007669"/>
    <property type="project" value="UniProtKB-EC"/>
</dbReference>
<evidence type="ECO:0000313" key="2">
    <source>
        <dbReference type="EMBL" id="VWO99924.1"/>
    </source>
</evidence>
<evidence type="ECO:0000256" key="1">
    <source>
        <dbReference type="SAM" id="MobiDB-lite"/>
    </source>
</evidence>
<protein>
    <submittedName>
        <fullName evidence="2">E3 ubiquitin-protein ligase (EC)</fullName>
        <ecNumber evidence="2">2.3.2.27</ecNumber>
    </submittedName>
</protein>
<sequence>MPSTSQLSALPGRSLPLPVSRLARISDRSLPPSALLATSPNARSANGEPLPPSIPSMTSLEMGQCPRLAQCWRSDKDTWAASSLSHPGETCGPSCVPSSTPSPAQCRWALQHCEKLSRRIYMNPPQSLPDTFNALRHALNRITAQPLPPRTLDTTDGKFFSWPFSVDEVDAVKAHIRAHCNGSATGLDGPDYSAVLAVPSDALRDLFQRCIDDHTVPQPWLTAMIAAVRKPGKDAKDPASYRTIGLDSCFLKMLTLLIDRRLGDWAEATGRIPDSQSGFRKVHRTLNNAFVLRGLVEKARALDRTLCAIFLDLTNAFPSVD</sequence>
<keyword evidence="2" id="KW-0012">Acyltransferase</keyword>
<dbReference type="PANTHER" id="PTHR19446">
    <property type="entry name" value="REVERSE TRANSCRIPTASES"/>
    <property type="match status" value="1"/>
</dbReference>
<proteinExistence type="predicted"/>
<dbReference type="AlphaFoldDB" id="A0A5K1K396"/>
<reference evidence="2" key="1">
    <citation type="submission" date="2019-10" db="EMBL/GenBank/DDBJ databases">
        <authorList>
            <person name="Nor Muhammad N."/>
        </authorList>
    </citation>
    <scope>NUCLEOTIDE SEQUENCE</scope>
</reference>
<dbReference type="EMBL" id="LR728013">
    <property type="protein sequence ID" value="VWO99924.1"/>
    <property type="molecule type" value="Genomic_DNA"/>
</dbReference>
<feature type="region of interest" description="Disordered" evidence="1">
    <location>
        <begin position="32"/>
        <end position="51"/>
    </location>
</feature>
<name>A0A5K1K396_9APHY</name>